<dbReference type="Proteomes" id="UP000064183">
    <property type="component" value="Chromosome"/>
</dbReference>
<keyword evidence="1" id="KW-0472">Membrane</keyword>
<accession>A0A0U3LT04</accession>
<evidence type="ECO:0000313" key="3">
    <source>
        <dbReference type="EMBL" id="ALU95209.1"/>
    </source>
</evidence>
<dbReference type="STRING" id="1172567.WQO_18925"/>
<sequence length="429" mass="45852">MRLFTSLRTHPAVLATPFIGAFFFYVFLTSTRRIEQLIDLPWAAQAASYAAHAPVPMAAAAAAGLTAVEATRLKALGAWQLGSVRPTWRIALQPVLTTVACLSTLTAGVMAGGLWVVGVLPDLYALQLLAIVVVLITAHAVIGFVVGRHLHALYSAPLVAVVVFVGITFPLGTANYWAHHVTGAIDWVGFGEAYSPAMTVAAILPTVGLALACVALAALRRDPVRYIALSLVLAVGGLLGAYGITADWRSMPPTAKGLAPVVCEGTAPEVCLPEAGADHIGEVQVELRRMTDRLEAQGIVARKPERITDISVADVRRIDTDGAGWTLALAPGTKDQVLRENIAISVVGMPCAEPDWNVLHFNTLWAARTIGVDSHYMTWLSRETQKFSQGQTREQLLSETASVAELPLPEQKKWYDRKLTSACPAGGRS</sequence>
<feature type="transmembrane region" description="Helical" evidence="1">
    <location>
        <begin position="158"/>
        <end position="178"/>
    </location>
</feature>
<name>A0A0U3LT04_STRGL</name>
<dbReference type="KEGG" id="sgb:WQO_18925"/>
<evidence type="ECO:0000259" key="2">
    <source>
        <dbReference type="Pfam" id="PF23866"/>
    </source>
</evidence>
<proteinExistence type="predicted"/>
<dbReference type="GeneID" id="27784446"/>
<feature type="transmembrane region" description="Helical" evidence="1">
    <location>
        <begin position="12"/>
        <end position="28"/>
    </location>
</feature>
<feature type="transmembrane region" description="Helical" evidence="1">
    <location>
        <begin position="226"/>
        <end position="244"/>
    </location>
</feature>
<keyword evidence="1" id="KW-0812">Transmembrane</keyword>
<dbReference type="AlphaFoldDB" id="A0A0U3LT04"/>
<reference evidence="3 4" key="1">
    <citation type="journal article" date="2012" name="J. Bacteriol.">
        <title>Draft genome sequence of Streptomyces globisporus C-1027, which produces an antitumor antibiotic consisting of a nine-membered enediyne with a chromoprotein.</title>
        <authorList>
            <person name="Wang L."/>
            <person name="Wang S."/>
            <person name="He Q."/>
            <person name="Yu T."/>
            <person name="Li Q."/>
            <person name="Hong B."/>
        </authorList>
    </citation>
    <scope>NUCLEOTIDE SEQUENCE [LARGE SCALE GENOMIC DNA]</scope>
    <source>
        <strain evidence="3 4">C-1027</strain>
    </source>
</reference>
<keyword evidence="1" id="KW-1133">Transmembrane helix</keyword>
<dbReference type="EMBL" id="CP013738">
    <property type="protein sequence ID" value="ALU95209.1"/>
    <property type="molecule type" value="Genomic_DNA"/>
</dbReference>
<evidence type="ECO:0000313" key="4">
    <source>
        <dbReference type="Proteomes" id="UP000064183"/>
    </source>
</evidence>
<organism evidence="3 4">
    <name type="scientific">Streptomyces globisporus C-1027</name>
    <dbReference type="NCBI Taxonomy" id="1172567"/>
    <lineage>
        <taxon>Bacteria</taxon>
        <taxon>Bacillati</taxon>
        <taxon>Actinomycetota</taxon>
        <taxon>Actinomycetes</taxon>
        <taxon>Kitasatosporales</taxon>
        <taxon>Streptomycetaceae</taxon>
        <taxon>Streptomyces</taxon>
    </lineage>
</organism>
<dbReference type="InterPro" id="IPR055648">
    <property type="entry name" value="DUF7224"/>
</dbReference>
<feature type="domain" description="DUF7224" evidence="2">
    <location>
        <begin position="270"/>
        <end position="420"/>
    </location>
</feature>
<feature type="transmembrane region" description="Helical" evidence="1">
    <location>
        <begin position="123"/>
        <end position="146"/>
    </location>
</feature>
<evidence type="ECO:0000256" key="1">
    <source>
        <dbReference type="SAM" id="Phobius"/>
    </source>
</evidence>
<gene>
    <name evidence="3" type="ORF">WQO_18925</name>
</gene>
<protein>
    <recommendedName>
        <fullName evidence="2">DUF7224 domain-containing protein</fullName>
    </recommendedName>
</protein>
<feature type="transmembrane region" description="Helical" evidence="1">
    <location>
        <begin position="198"/>
        <end position="219"/>
    </location>
</feature>
<dbReference type="RefSeq" id="WP_010056595.1">
    <property type="nucleotide sequence ID" value="NZ_CP013738.1"/>
</dbReference>
<dbReference type="Pfam" id="PF23866">
    <property type="entry name" value="DUF7224"/>
    <property type="match status" value="1"/>
</dbReference>
<feature type="transmembrane region" description="Helical" evidence="1">
    <location>
        <begin position="95"/>
        <end position="117"/>
    </location>
</feature>